<sequence length="200" mass="23117">MNCCGFWIWELLILFEVVNLSIQVKFEFVLDDDSVYSDCSDAPPGILNIDAFFDRSNLSTIMVPQGIQMSGNITSVFNSQASDRVEMTASLLHYERGFWQPTTLNIKVKDFCAVMYDEKQLWYKPWSSHITNRKEIEDKCFSFGTVYVMENYTMELGFGSGIPLPVGRYSVRVEVYSIDKSEQRRPHGICYELIGNFYKI</sequence>
<dbReference type="RefSeq" id="XP_016981231.1">
    <property type="nucleotide sequence ID" value="XM_017125742.1"/>
</dbReference>
<dbReference type="InterPro" id="IPR006601">
    <property type="entry name" value="Uncharacterised_DM11_DROME"/>
</dbReference>
<dbReference type="CTD" id="3346205"/>
<dbReference type="AlphaFoldDB" id="A0A6P4F781"/>
<proteinExistence type="predicted"/>
<dbReference type="SMART" id="SM00675">
    <property type="entry name" value="DM11"/>
    <property type="match status" value="1"/>
</dbReference>
<dbReference type="OrthoDB" id="7975395at2759"/>
<keyword evidence="1" id="KW-0732">Signal</keyword>
<dbReference type="GeneID" id="108046167"/>
<feature type="signal peptide" evidence="1">
    <location>
        <begin position="1"/>
        <end position="23"/>
    </location>
</feature>
<evidence type="ECO:0000313" key="3">
    <source>
        <dbReference type="Proteomes" id="UP001652680"/>
    </source>
</evidence>
<protein>
    <submittedName>
        <fullName evidence="4">Uncharacterized protein LOC108046167</fullName>
    </submittedName>
</protein>
<reference evidence="4" key="2">
    <citation type="submission" date="2025-04" db="UniProtKB">
        <authorList>
            <consortium name="RefSeq"/>
        </authorList>
    </citation>
    <scope>IDENTIFICATION</scope>
</reference>
<name>A0A6P4F781_DRORH</name>
<reference evidence="2" key="3">
    <citation type="submission" date="2025-05" db="UniProtKB">
        <authorList>
            <consortium name="EnsemblMetazoa"/>
        </authorList>
    </citation>
    <scope>IDENTIFICATION</scope>
</reference>
<evidence type="ECO:0000256" key="1">
    <source>
        <dbReference type="SAM" id="SignalP"/>
    </source>
</evidence>
<evidence type="ECO:0000313" key="4">
    <source>
        <dbReference type="RefSeq" id="XP_016981231.1"/>
    </source>
</evidence>
<accession>A0A6P4F781</accession>
<dbReference type="Proteomes" id="UP001652680">
    <property type="component" value="Unassembled WGS sequence"/>
</dbReference>
<organism evidence="4">
    <name type="scientific">Drosophila rhopaloa</name>
    <name type="common">Fruit fly</name>
    <dbReference type="NCBI Taxonomy" id="1041015"/>
    <lineage>
        <taxon>Eukaryota</taxon>
        <taxon>Metazoa</taxon>
        <taxon>Ecdysozoa</taxon>
        <taxon>Arthropoda</taxon>
        <taxon>Hexapoda</taxon>
        <taxon>Insecta</taxon>
        <taxon>Pterygota</taxon>
        <taxon>Neoptera</taxon>
        <taxon>Endopterygota</taxon>
        <taxon>Diptera</taxon>
        <taxon>Brachycera</taxon>
        <taxon>Muscomorpha</taxon>
        <taxon>Ephydroidea</taxon>
        <taxon>Drosophilidae</taxon>
        <taxon>Drosophila</taxon>
        <taxon>Sophophora</taxon>
    </lineage>
</organism>
<keyword evidence="3" id="KW-1185">Reference proteome</keyword>
<feature type="chain" id="PRO_5027798531" evidence="1">
    <location>
        <begin position="24"/>
        <end position="200"/>
    </location>
</feature>
<gene>
    <name evidence="4" type="primary">LOC108046167</name>
    <name evidence="2" type="synonym">108046167</name>
</gene>
<dbReference type="EnsemblMetazoa" id="XM_017125742.1">
    <property type="protein sequence ID" value="XP_016981231.1"/>
    <property type="gene ID" value="LOC108046167"/>
</dbReference>
<reference evidence="3" key="1">
    <citation type="journal article" date="2021" name="Elife">
        <title>Highly contiguous assemblies of 101 drosophilid genomes.</title>
        <authorList>
            <person name="Kim B.Y."/>
            <person name="Wang J.R."/>
            <person name="Miller D.E."/>
            <person name="Barmina O."/>
            <person name="Delaney E."/>
            <person name="Thompson A."/>
            <person name="Comeault A.A."/>
            <person name="Peede D."/>
            <person name="D'Agostino E.R."/>
            <person name="Pelaez J."/>
            <person name="Aguilar J.M."/>
            <person name="Haji D."/>
            <person name="Matsunaga T."/>
            <person name="Armstrong E.E."/>
            <person name="Zych M."/>
            <person name="Ogawa Y."/>
            <person name="Stamenkovic-Radak M."/>
            <person name="Jelic M."/>
            <person name="Veselinovic M.S."/>
            <person name="Tanaskovic M."/>
            <person name="Eric P."/>
            <person name="Gao J.J."/>
            <person name="Katoh T.K."/>
            <person name="Toda M.J."/>
            <person name="Watabe H."/>
            <person name="Watada M."/>
            <person name="Davis J.S."/>
            <person name="Moyle L.C."/>
            <person name="Manoli G."/>
            <person name="Bertolini E."/>
            <person name="Kostal V."/>
            <person name="Hawley R.S."/>
            <person name="Takahashi A."/>
            <person name="Jones C.D."/>
            <person name="Price D.K."/>
            <person name="Whiteman N."/>
            <person name="Kopp A."/>
            <person name="Matute D.R."/>
            <person name="Petrov D.A."/>
        </authorList>
    </citation>
    <scope>NUCLEOTIDE SEQUENCE [LARGE SCALE GENOMIC DNA]</scope>
</reference>
<evidence type="ECO:0000313" key="2">
    <source>
        <dbReference type="EnsemblMetazoa" id="XP_016981231.1"/>
    </source>
</evidence>